<name>A0A4Y2Q6F2_ARAVE</name>
<sequence>MMANIKPPPCKCANEDICLRETTKSTMPDK</sequence>
<feature type="non-terminal residue" evidence="1">
    <location>
        <position position="30"/>
    </location>
</feature>
<reference evidence="1 2" key="1">
    <citation type="journal article" date="2019" name="Sci. Rep.">
        <title>Orb-weaving spider Araneus ventricosus genome elucidates the spidroin gene catalogue.</title>
        <authorList>
            <person name="Kono N."/>
            <person name="Nakamura H."/>
            <person name="Ohtoshi R."/>
            <person name="Moran D.A.P."/>
            <person name="Shinohara A."/>
            <person name="Yoshida Y."/>
            <person name="Fujiwara M."/>
            <person name="Mori M."/>
            <person name="Tomita M."/>
            <person name="Arakawa K."/>
        </authorList>
    </citation>
    <scope>NUCLEOTIDE SEQUENCE [LARGE SCALE GENOMIC DNA]</scope>
</reference>
<accession>A0A4Y2Q6F2</accession>
<protein>
    <submittedName>
        <fullName evidence="1">Uncharacterized protein</fullName>
    </submittedName>
</protein>
<evidence type="ECO:0000313" key="1">
    <source>
        <dbReference type="EMBL" id="GBN58460.1"/>
    </source>
</evidence>
<evidence type="ECO:0000313" key="2">
    <source>
        <dbReference type="Proteomes" id="UP000499080"/>
    </source>
</evidence>
<keyword evidence="2" id="KW-1185">Reference proteome</keyword>
<organism evidence="1 2">
    <name type="scientific">Araneus ventricosus</name>
    <name type="common">Orbweaver spider</name>
    <name type="synonym">Epeira ventricosa</name>
    <dbReference type="NCBI Taxonomy" id="182803"/>
    <lineage>
        <taxon>Eukaryota</taxon>
        <taxon>Metazoa</taxon>
        <taxon>Ecdysozoa</taxon>
        <taxon>Arthropoda</taxon>
        <taxon>Chelicerata</taxon>
        <taxon>Arachnida</taxon>
        <taxon>Araneae</taxon>
        <taxon>Araneomorphae</taxon>
        <taxon>Entelegynae</taxon>
        <taxon>Araneoidea</taxon>
        <taxon>Araneidae</taxon>
        <taxon>Araneus</taxon>
    </lineage>
</organism>
<comment type="caution">
    <text evidence="1">The sequence shown here is derived from an EMBL/GenBank/DDBJ whole genome shotgun (WGS) entry which is preliminary data.</text>
</comment>
<dbReference type="Proteomes" id="UP000499080">
    <property type="component" value="Unassembled WGS sequence"/>
</dbReference>
<proteinExistence type="predicted"/>
<dbReference type="AlphaFoldDB" id="A0A4Y2Q6F2"/>
<gene>
    <name evidence="1" type="ORF">AVEN_27320_1</name>
</gene>
<dbReference type="EMBL" id="BGPR01012935">
    <property type="protein sequence ID" value="GBN58460.1"/>
    <property type="molecule type" value="Genomic_DNA"/>
</dbReference>